<geneLocation type="mitochondrion" evidence="3"/>
<dbReference type="EMBL" id="OVEO01000005">
    <property type="protein sequence ID" value="SPQ96349.1"/>
    <property type="molecule type" value="Genomic_DNA"/>
</dbReference>
<keyword evidence="3" id="KW-0496">Mitochondrion</keyword>
<evidence type="ECO:0000256" key="1">
    <source>
        <dbReference type="SAM" id="Phobius"/>
    </source>
</evidence>
<name>A0A0G4IJ24_PLABS</name>
<evidence type="ECO:0000313" key="3">
    <source>
        <dbReference type="EMBL" id="SPQ96349.1"/>
    </source>
</evidence>
<protein>
    <submittedName>
        <fullName evidence="2">Uncharacterized protein</fullName>
    </submittedName>
</protein>
<feature type="transmembrane region" description="Helical" evidence="1">
    <location>
        <begin position="114"/>
        <end position="143"/>
    </location>
</feature>
<sequence length="228" mass="24963">MQTVTSMSQPAQVVLRRRRDGCRRAVFVQEGCPPGQVSSMPSSFAYLTTPVEFDAAIDSLNCVAGRSILGGKKTRWVFFLFALLFTGYMIWAITEFKSTKNEFNSFAEALIFLILMPVMVVVLVVVVVAAGTIITACTVTGICSANKRNQRLRNTELVISNLNAQFAGRLTWQIRKDMGGHRVVVITAAQSPAETMAPPQYEAVQVYDESLPTSDEFATVKPGAATIQ</sequence>
<evidence type="ECO:0000313" key="4">
    <source>
        <dbReference type="Proteomes" id="UP000039324"/>
    </source>
</evidence>
<proteinExistence type="predicted"/>
<keyword evidence="1" id="KW-1133">Transmembrane helix</keyword>
<dbReference type="Proteomes" id="UP000039324">
    <property type="component" value="Unassembled WGS sequence"/>
</dbReference>
<reference evidence="2 4" key="1">
    <citation type="submission" date="2015-02" db="EMBL/GenBank/DDBJ databases">
        <authorList>
            <person name="Chooi Y.-H."/>
        </authorList>
    </citation>
    <scope>NUCLEOTIDE SEQUENCE [LARGE SCALE GENOMIC DNA]</scope>
    <source>
        <strain evidence="2">E3</strain>
    </source>
</reference>
<keyword evidence="1" id="KW-0472">Membrane</keyword>
<reference evidence="3 5" key="2">
    <citation type="submission" date="2018-03" db="EMBL/GenBank/DDBJ databases">
        <authorList>
            <person name="Fogelqvist J."/>
        </authorList>
    </citation>
    <scope>NUCLEOTIDE SEQUENCE [LARGE SCALE GENOMIC DNA]</scope>
</reference>
<accession>A0A0G4IJ24</accession>
<dbReference type="EMBL" id="CDSF01000013">
    <property type="protein sequence ID" value="CEO95203.1"/>
    <property type="molecule type" value="Genomic_DNA"/>
</dbReference>
<evidence type="ECO:0000313" key="2">
    <source>
        <dbReference type="EMBL" id="CEO95203.1"/>
    </source>
</evidence>
<feature type="transmembrane region" description="Helical" evidence="1">
    <location>
        <begin position="76"/>
        <end position="94"/>
    </location>
</feature>
<evidence type="ECO:0000313" key="5">
    <source>
        <dbReference type="Proteomes" id="UP000290189"/>
    </source>
</evidence>
<dbReference type="Proteomes" id="UP000290189">
    <property type="component" value="Unassembled WGS sequence"/>
</dbReference>
<keyword evidence="1" id="KW-0812">Transmembrane</keyword>
<keyword evidence="4" id="KW-1185">Reference proteome</keyword>
<dbReference type="AlphaFoldDB" id="A0A0G4IJ24"/>
<organism evidence="2 4">
    <name type="scientific">Plasmodiophora brassicae</name>
    <name type="common">Clubroot disease agent</name>
    <dbReference type="NCBI Taxonomy" id="37360"/>
    <lineage>
        <taxon>Eukaryota</taxon>
        <taxon>Sar</taxon>
        <taxon>Rhizaria</taxon>
        <taxon>Endomyxa</taxon>
        <taxon>Phytomyxea</taxon>
        <taxon>Plasmodiophorida</taxon>
        <taxon>Plasmodiophoridae</taxon>
        <taxon>Plasmodiophora</taxon>
    </lineage>
</organism>
<gene>
    <name evidence="2" type="ORF">PBRA_003969</name>
    <name evidence="3" type="ORF">PLBR_LOCUS3564</name>
</gene>